<proteinExistence type="predicted"/>
<evidence type="ECO:0000313" key="3">
    <source>
        <dbReference type="Proteomes" id="UP000274786"/>
    </source>
</evidence>
<dbReference type="Proteomes" id="UP000274786">
    <property type="component" value="Unassembled WGS sequence"/>
</dbReference>
<evidence type="ECO:0000313" key="2">
    <source>
        <dbReference type="EMBL" id="RLK51808.1"/>
    </source>
</evidence>
<keyword evidence="1" id="KW-1133">Transmembrane helix</keyword>
<comment type="caution">
    <text evidence="2">The sequence shown here is derived from an EMBL/GenBank/DDBJ whole genome shotgun (WGS) entry which is preliminary data.</text>
</comment>
<evidence type="ECO:0000256" key="1">
    <source>
        <dbReference type="SAM" id="Phobius"/>
    </source>
</evidence>
<feature type="transmembrane region" description="Helical" evidence="1">
    <location>
        <begin position="55"/>
        <end position="74"/>
    </location>
</feature>
<keyword evidence="1" id="KW-0812">Transmembrane</keyword>
<reference evidence="2 3" key="1">
    <citation type="submission" date="2018-10" db="EMBL/GenBank/DDBJ databases">
        <title>Comparative analysis of microorganisms from saline springs in Andes Mountain Range, Colombia.</title>
        <authorList>
            <person name="Rubin E."/>
        </authorList>
    </citation>
    <scope>NUCLEOTIDE SEQUENCE [LARGE SCALE GENOMIC DNA]</scope>
    <source>
        <strain evidence="2 3">USBA GBX 843</strain>
    </source>
</reference>
<gene>
    <name evidence="2" type="ORF">BCL79_2951</name>
</gene>
<dbReference type="RefSeq" id="WP_226956649.1">
    <property type="nucleotide sequence ID" value="NZ_RCDC01000006.1"/>
</dbReference>
<organism evidence="2 3">
    <name type="scientific">Stenotrophomonas rhizophila</name>
    <dbReference type="NCBI Taxonomy" id="216778"/>
    <lineage>
        <taxon>Bacteria</taxon>
        <taxon>Pseudomonadati</taxon>
        <taxon>Pseudomonadota</taxon>
        <taxon>Gammaproteobacteria</taxon>
        <taxon>Lysobacterales</taxon>
        <taxon>Lysobacteraceae</taxon>
        <taxon>Stenotrophomonas</taxon>
    </lineage>
</organism>
<feature type="transmembrane region" description="Helical" evidence="1">
    <location>
        <begin position="86"/>
        <end position="108"/>
    </location>
</feature>
<dbReference type="EMBL" id="RCDC01000006">
    <property type="protein sequence ID" value="RLK51808.1"/>
    <property type="molecule type" value="Genomic_DNA"/>
</dbReference>
<keyword evidence="1" id="KW-0472">Membrane</keyword>
<protein>
    <submittedName>
        <fullName evidence="2">Uncharacterized protein</fullName>
    </submittedName>
</protein>
<accession>A0A498CHK9</accession>
<sequence>MLPDSPQAPRSPSTVPISAQRLPLLGLVSFLGLPVGAAAAHIATAANHGVTAGASTTGVSIGVLASAAVGLIATVGSRVRQERWPWLGIIGAVLSAAPLVLFLVGMMFKH</sequence>
<name>A0A498CHK9_9GAMM</name>
<dbReference type="AlphaFoldDB" id="A0A498CHK9"/>